<dbReference type="OrthoDB" id="9774495at2"/>
<dbReference type="InterPro" id="IPR015421">
    <property type="entry name" value="PyrdxlP-dep_Trfase_major"/>
</dbReference>
<dbReference type="InterPro" id="IPR015424">
    <property type="entry name" value="PyrdxlP-dep_Trfase"/>
</dbReference>
<dbReference type="Proteomes" id="UP000235034">
    <property type="component" value="Unassembled WGS sequence"/>
</dbReference>
<protein>
    <submittedName>
        <fullName evidence="5">Amino acid lyase</fullName>
    </submittedName>
</protein>
<dbReference type="GO" id="GO:0016829">
    <property type="term" value="F:lyase activity"/>
    <property type="evidence" value="ECO:0007669"/>
    <property type="project" value="UniProtKB-KW"/>
</dbReference>
<evidence type="ECO:0000256" key="1">
    <source>
        <dbReference type="ARBA" id="ARBA00001933"/>
    </source>
</evidence>
<evidence type="ECO:0000259" key="4">
    <source>
        <dbReference type="Pfam" id="PF01212"/>
    </source>
</evidence>
<gene>
    <name evidence="5" type="ORF">Uis4E_0918</name>
</gene>
<evidence type="ECO:0000256" key="3">
    <source>
        <dbReference type="ARBA" id="ARBA00022898"/>
    </source>
</evidence>
<organism evidence="5 6">
    <name type="scientific">Bifidobacterium parmae</name>
    <dbReference type="NCBI Taxonomy" id="361854"/>
    <lineage>
        <taxon>Bacteria</taxon>
        <taxon>Bacillati</taxon>
        <taxon>Actinomycetota</taxon>
        <taxon>Actinomycetes</taxon>
        <taxon>Bifidobacteriales</taxon>
        <taxon>Bifidobacteriaceae</taxon>
        <taxon>Bifidobacterium</taxon>
    </lineage>
</organism>
<keyword evidence="5" id="KW-0456">Lyase</keyword>
<dbReference type="InterPro" id="IPR001597">
    <property type="entry name" value="ArAA_b-elim_lyase/Thr_aldolase"/>
</dbReference>
<comment type="similarity">
    <text evidence="2">Belongs to the threonine aldolase family.</text>
</comment>
<keyword evidence="3" id="KW-0663">Pyridoxal phosphate</keyword>
<dbReference type="SUPFAM" id="SSF53383">
    <property type="entry name" value="PLP-dependent transferases"/>
    <property type="match status" value="1"/>
</dbReference>
<comment type="cofactor">
    <cofactor evidence="1">
        <name>pyridoxal 5'-phosphate</name>
        <dbReference type="ChEBI" id="CHEBI:597326"/>
    </cofactor>
</comment>
<dbReference type="PANTHER" id="PTHR48097">
    <property type="entry name" value="L-THREONINE ALDOLASE-RELATED"/>
    <property type="match status" value="1"/>
</dbReference>
<comment type="caution">
    <text evidence="5">The sequence shown here is derived from an EMBL/GenBank/DDBJ whole genome shotgun (WGS) entry which is preliminary data.</text>
</comment>
<evidence type="ECO:0000256" key="2">
    <source>
        <dbReference type="ARBA" id="ARBA00006966"/>
    </source>
</evidence>
<dbReference type="Gene3D" id="3.90.1150.10">
    <property type="entry name" value="Aspartate Aminotransferase, domain 1"/>
    <property type="match status" value="1"/>
</dbReference>
<sequence length="345" mass="37918">MISFENDYSRAAHPAVLDAIARINENLYPGYGMDPICERAKAKIREACALPEADIHFLVGGTQTNQVVIDAVTPPYAGVVAVESGHPNVHEAGAIEYSGHKVLTLPHHDGKMDAAELDEYCATFYADGNHDHMVFPGCVYVSMSTEYGTVYSKAELEAIADVAHRYDMPLFVDGARLGYGLTATGCDMTLPDLARIADVFYIGGTKVGAMFGEAVVFANRDARSAAPRHFLTEIKQHGALLAKGFLLGAQFDALFTDDLYFRIARNANVQADRIRAALRAKGYTLTFEAPTNQIFVTLDRPTIDRLERDVRLGFMEKADESHTVMRICTSWATTDEETDRLIALL</sequence>
<dbReference type="GO" id="GO:0006520">
    <property type="term" value="P:amino acid metabolic process"/>
    <property type="evidence" value="ECO:0007669"/>
    <property type="project" value="InterPro"/>
</dbReference>
<keyword evidence="6" id="KW-1185">Reference proteome</keyword>
<dbReference type="PANTHER" id="PTHR48097:SF5">
    <property type="entry name" value="LOW SPECIFICITY L-THREONINE ALDOLASE"/>
    <property type="match status" value="1"/>
</dbReference>
<dbReference type="InterPro" id="IPR015422">
    <property type="entry name" value="PyrdxlP-dep_Trfase_small"/>
</dbReference>
<evidence type="ECO:0000313" key="6">
    <source>
        <dbReference type="Proteomes" id="UP000235034"/>
    </source>
</evidence>
<dbReference type="EMBL" id="NMWT01000010">
    <property type="protein sequence ID" value="PLS28981.1"/>
    <property type="molecule type" value="Genomic_DNA"/>
</dbReference>
<reference evidence="5 6" key="1">
    <citation type="submission" date="2017-07" db="EMBL/GenBank/DDBJ databases">
        <title>Bifidobacterium novel species.</title>
        <authorList>
            <person name="Lugli G.A."/>
            <person name="Milani C."/>
            <person name="Duranti S."/>
            <person name="Mangifesta M."/>
        </authorList>
    </citation>
    <scope>NUCLEOTIDE SEQUENCE [LARGE SCALE GENOMIC DNA]</scope>
    <source>
        <strain evidence="5 6">77</strain>
    </source>
</reference>
<dbReference type="RefSeq" id="WP_101622080.1">
    <property type="nucleotide sequence ID" value="NZ_NMWT01000010.1"/>
</dbReference>
<dbReference type="AlphaFoldDB" id="A0A2N5J436"/>
<proteinExistence type="inferred from homology"/>
<dbReference type="Gene3D" id="3.40.640.10">
    <property type="entry name" value="Type I PLP-dependent aspartate aminotransferase-like (Major domain)"/>
    <property type="match status" value="1"/>
</dbReference>
<evidence type="ECO:0000313" key="5">
    <source>
        <dbReference type="EMBL" id="PLS28981.1"/>
    </source>
</evidence>
<name>A0A2N5J436_9BIFI</name>
<accession>A0A2N5J436</accession>
<dbReference type="Pfam" id="PF01212">
    <property type="entry name" value="Beta_elim_lyase"/>
    <property type="match status" value="1"/>
</dbReference>
<feature type="domain" description="Aromatic amino acid beta-eliminating lyase/threonine aldolase" evidence="4">
    <location>
        <begin position="30"/>
        <end position="297"/>
    </location>
</feature>